<gene>
    <name evidence="3" type="ORF">F9L07_01655</name>
</gene>
<evidence type="ECO:0000313" key="4">
    <source>
        <dbReference type="Proteomes" id="UP000449906"/>
    </source>
</evidence>
<sequence length="148" mass="15806">MKKKPVAAAATGLVGLMASGLTISLLAWPADAGSASGSDGNLAVKREEDTPDVVLVVDDDDDDPTDALRARQGADTNTHTRATRTRATQVTKATGNSRDNTRTGARSGRDDSRSGRAVRDWTQDGPGPKVRDWSRNHTNDRSRHNTRG</sequence>
<protein>
    <submittedName>
        <fullName evidence="3">Uncharacterized protein</fullName>
    </submittedName>
</protein>
<feature type="signal peptide" evidence="2">
    <location>
        <begin position="1"/>
        <end position="27"/>
    </location>
</feature>
<accession>A0A7J5DY91</accession>
<evidence type="ECO:0000256" key="2">
    <source>
        <dbReference type="SAM" id="SignalP"/>
    </source>
</evidence>
<keyword evidence="2" id="KW-0732">Signal</keyword>
<organism evidence="3 4">
    <name type="scientific">Nocardioides simplex</name>
    <name type="common">Arthrobacter simplex</name>
    <dbReference type="NCBI Taxonomy" id="2045"/>
    <lineage>
        <taxon>Bacteria</taxon>
        <taxon>Bacillati</taxon>
        <taxon>Actinomycetota</taxon>
        <taxon>Actinomycetes</taxon>
        <taxon>Propionibacteriales</taxon>
        <taxon>Nocardioidaceae</taxon>
        <taxon>Pimelobacter</taxon>
    </lineage>
</organism>
<name>A0A7J5DY91_NOCSI</name>
<dbReference type="EMBL" id="WBVM01000001">
    <property type="protein sequence ID" value="KAB2810694.1"/>
    <property type="molecule type" value="Genomic_DNA"/>
</dbReference>
<dbReference type="RefSeq" id="WP_151578066.1">
    <property type="nucleotide sequence ID" value="NZ_WBVM01000001.1"/>
</dbReference>
<comment type="caution">
    <text evidence="3">The sequence shown here is derived from an EMBL/GenBank/DDBJ whole genome shotgun (WGS) entry which is preliminary data.</text>
</comment>
<dbReference type="AlphaFoldDB" id="A0A7J5DY91"/>
<feature type="region of interest" description="Disordered" evidence="1">
    <location>
        <begin position="30"/>
        <end position="148"/>
    </location>
</feature>
<feature type="compositionally biased region" description="Basic and acidic residues" evidence="1">
    <location>
        <begin position="129"/>
        <end position="148"/>
    </location>
</feature>
<proteinExistence type="predicted"/>
<evidence type="ECO:0000313" key="3">
    <source>
        <dbReference type="EMBL" id="KAB2810694.1"/>
    </source>
</evidence>
<dbReference type="Proteomes" id="UP000449906">
    <property type="component" value="Unassembled WGS sequence"/>
</dbReference>
<feature type="compositionally biased region" description="Low complexity" evidence="1">
    <location>
        <begin position="76"/>
        <end position="94"/>
    </location>
</feature>
<feature type="chain" id="PRO_5038490769" evidence="2">
    <location>
        <begin position="28"/>
        <end position="148"/>
    </location>
</feature>
<evidence type="ECO:0000256" key="1">
    <source>
        <dbReference type="SAM" id="MobiDB-lite"/>
    </source>
</evidence>
<feature type="compositionally biased region" description="Basic and acidic residues" evidence="1">
    <location>
        <begin position="107"/>
        <end position="122"/>
    </location>
</feature>
<reference evidence="3 4" key="1">
    <citation type="submission" date="2019-09" db="EMBL/GenBank/DDBJ databases">
        <title>Pimelobacter sp. isolated from Paulinella.</title>
        <authorList>
            <person name="Jeong S.E."/>
        </authorList>
    </citation>
    <scope>NUCLEOTIDE SEQUENCE [LARGE SCALE GENOMIC DNA]</scope>
    <source>
        <strain evidence="3 4">Pch-N</strain>
    </source>
</reference>